<keyword evidence="1" id="KW-0540">Nuclease</keyword>
<evidence type="ECO:0000313" key="1">
    <source>
        <dbReference type="EMBL" id="SEU39390.1"/>
    </source>
</evidence>
<protein>
    <submittedName>
        <fullName evidence="1">Endonuclease G</fullName>
    </submittedName>
</protein>
<dbReference type="Gene3D" id="2.40.10.10">
    <property type="entry name" value="Trypsin-like serine proteases"/>
    <property type="match status" value="2"/>
</dbReference>
<dbReference type="EMBL" id="FOIB01000014">
    <property type="protein sequence ID" value="SEU39390.1"/>
    <property type="molecule type" value="Genomic_DNA"/>
</dbReference>
<keyword evidence="1" id="KW-0255">Endonuclease</keyword>
<dbReference type="PANTHER" id="PTHR36234:SF5">
    <property type="entry name" value="LYSYL ENDOPEPTIDASE"/>
    <property type="match status" value="1"/>
</dbReference>
<organism evidence="1 2">
    <name type="scientific">Myxococcus fulvus</name>
    <dbReference type="NCBI Taxonomy" id="33"/>
    <lineage>
        <taxon>Bacteria</taxon>
        <taxon>Pseudomonadati</taxon>
        <taxon>Myxococcota</taxon>
        <taxon>Myxococcia</taxon>
        <taxon>Myxococcales</taxon>
        <taxon>Cystobacterineae</taxon>
        <taxon>Myxococcaceae</taxon>
        <taxon>Myxococcus</taxon>
    </lineage>
</organism>
<name>A0ABY1CVS4_MYXFU</name>
<reference evidence="1 2" key="1">
    <citation type="submission" date="2016-10" db="EMBL/GenBank/DDBJ databases">
        <authorList>
            <person name="Varghese N."/>
            <person name="Submissions S."/>
        </authorList>
    </citation>
    <scope>NUCLEOTIDE SEQUENCE [LARGE SCALE GENOMIC DNA]</scope>
    <source>
        <strain evidence="1 2">DSM 16525</strain>
    </source>
</reference>
<comment type="caution">
    <text evidence="1">The sequence shown here is derived from an EMBL/GenBank/DDBJ whole genome shotgun (WGS) entry which is preliminary data.</text>
</comment>
<dbReference type="InterPro" id="IPR009003">
    <property type="entry name" value="Peptidase_S1_PA"/>
</dbReference>
<evidence type="ECO:0000313" key="2">
    <source>
        <dbReference type="Proteomes" id="UP000183760"/>
    </source>
</evidence>
<proteinExistence type="predicted"/>
<keyword evidence="1" id="KW-0378">Hydrolase</keyword>
<dbReference type="InterPro" id="IPR043504">
    <property type="entry name" value="Peptidase_S1_PA_chymotrypsin"/>
</dbReference>
<keyword evidence="2" id="KW-1185">Reference proteome</keyword>
<accession>A0ABY1CVS4</accession>
<dbReference type="Pfam" id="PF13365">
    <property type="entry name" value="Trypsin_2"/>
    <property type="match status" value="1"/>
</dbReference>
<dbReference type="GO" id="GO:0004519">
    <property type="term" value="F:endonuclease activity"/>
    <property type="evidence" value="ECO:0007669"/>
    <property type="project" value="UniProtKB-KW"/>
</dbReference>
<gene>
    <name evidence="1" type="ORF">SAMN05443572_11419</name>
</gene>
<sequence>MGPGLSRPLNPGLVACSTEANTVSTKYRFGKADFLELSYLAKGLRAAESVARLRRQGQPGWMANGATAFLVGPELLLTNHHVLQTKEMARRYQADFEQVELGERSTRVMASFALDPERCFITDPDLDYALVAVAPRSSDGVELRRQGWLRLRAGLRLNPGDSVAIIQHPLGASKRVTLRENKVVTLSNPAASGLENMATRLWYLCDTAGGTSGAPVFDDAWRVVALHSGELFRDPDFPPVEVVSGANGGELPQPENPNILANEGVVIGAILEDLQRRMAGSPNALASALLEDDSAYSEAFGGHLVYSGGSRLAG</sequence>
<dbReference type="Proteomes" id="UP000183760">
    <property type="component" value="Unassembled WGS sequence"/>
</dbReference>
<dbReference type="PANTHER" id="PTHR36234">
    <property type="entry name" value="LYSYL ENDOPEPTIDASE"/>
    <property type="match status" value="1"/>
</dbReference>
<dbReference type="SUPFAM" id="SSF50494">
    <property type="entry name" value="Trypsin-like serine proteases"/>
    <property type="match status" value="1"/>
</dbReference>